<dbReference type="Proteomes" id="UP000315343">
    <property type="component" value="Unassembled WGS sequence"/>
</dbReference>
<protein>
    <submittedName>
        <fullName evidence="5">4Fe-4S binding protein</fullName>
    </submittedName>
</protein>
<accession>A0A562J9G1</accession>
<reference evidence="5 6" key="1">
    <citation type="submission" date="2019-07" db="EMBL/GenBank/DDBJ databases">
        <title>Genomic Encyclopedia of Type Strains, Phase I: the one thousand microbial genomes (KMG-I) project.</title>
        <authorList>
            <person name="Kyrpides N."/>
        </authorList>
    </citation>
    <scope>NUCLEOTIDE SEQUENCE [LARGE SCALE GENOMIC DNA]</scope>
    <source>
        <strain evidence="5 6">DSM 13558</strain>
    </source>
</reference>
<gene>
    <name evidence="5" type="ORF">LY60_02076</name>
</gene>
<organism evidence="5 6">
    <name type="scientific">Sedimentibacter saalensis</name>
    <dbReference type="NCBI Taxonomy" id="130788"/>
    <lineage>
        <taxon>Bacteria</taxon>
        <taxon>Bacillati</taxon>
        <taxon>Bacillota</taxon>
        <taxon>Tissierellia</taxon>
        <taxon>Sedimentibacter</taxon>
    </lineage>
</organism>
<proteinExistence type="predicted"/>
<dbReference type="GO" id="GO:0046872">
    <property type="term" value="F:metal ion binding"/>
    <property type="evidence" value="ECO:0007669"/>
    <property type="project" value="UniProtKB-KW"/>
</dbReference>
<evidence type="ECO:0000259" key="4">
    <source>
        <dbReference type="PROSITE" id="PS51379"/>
    </source>
</evidence>
<dbReference type="PROSITE" id="PS00198">
    <property type="entry name" value="4FE4S_FER_1"/>
    <property type="match status" value="1"/>
</dbReference>
<dbReference type="InterPro" id="IPR017900">
    <property type="entry name" value="4Fe4S_Fe_S_CS"/>
</dbReference>
<dbReference type="Gene3D" id="3.30.70.20">
    <property type="match status" value="1"/>
</dbReference>
<evidence type="ECO:0000256" key="1">
    <source>
        <dbReference type="ARBA" id="ARBA00022723"/>
    </source>
</evidence>
<name>A0A562J9G1_9FIRM</name>
<dbReference type="SUPFAM" id="SSF54862">
    <property type="entry name" value="4Fe-4S ferredoxins"/>
    <property type="match status" value="1"/>
</dbReference>
<comment type="caution">
    <text evidence="5">The sequence shown here is derived from an EMBL/GenBank/DDBJ whole genome shotgun (WGS) entry which is preliminary data.</text>
</comment>
<evidence type="ECO:0000256" key="2">
    <source>
        <dbReference type="ARBA" id="ARBA00023004"/>
    </source>
</evidence>
<evidence type="ECO:0000313" key="5">
    <source>
        <dbReference type="EMBL" id="TWH79757.1"/>
    </source>
</evidence>
<dbReference type="Pfam" id="PF12838">
    <property type="entry name" value="Fer4_7"/>
    <property type="match status" value="1"/>
</dbReference>
<dbReference type="OrthoDB" id="9801699at2"/>
<sequence length="163" mass="18004">MFEKTGIPSEEMIREKFPPIERINKGPVAVVECYKEIPCNPCETACRFSAITIGEDINNIPVLNEDNCTGCAICLSKCPGLAIMVVDGSKSDTTVQVKLPYEFLPLPSAGETVKGLDREGKIIADVKVLQVQNPKSFDRTPVVTIEADRSIMYKIRNIRTEAK</sequence>
<keyword evidence="6" id="KW-1185">Reference proteome</keyword>
<dbReference type="InterPro" id="IPR017896">
    <property type="entry name" value="4Fe4S_Fe-S-bd"/>
</dbReference>
<dbReference type="RefSeq" id="WP_145083013.1">
    <property type="nucleotide sequence ID" value="NZ_DAMBUX010000001.1"/>
</dbReference>
<dbReference type="EMBL" id="VLKH01000005">
    <property type="protein sequence ID" value="TWH79757.1"/>
    <property type="molecule type" value="Genomic_DNA"/>
</dbReference>
<dbReference type="AlphaFoldDB" id="A0A562J9G1"/>
<evidence type="ECO:0000313" key="6">
    <source>
        <dbReference type="Proteomes" id="UP000315343"/>
    </source>
</evidence>
<dbReference type="PROSITE" id="PS51379">
    <property type="entry name" value="4FE4S_FER_2"/>
    <property type="match status" value="1"/>
</dbReference>
<keyword evidence="3" id="KW-0411">Iron-sulfur</keyword>
<keyword evidence="2" id="KW-0408">Iron</keyword>
<dbReference type="GO" id="GO:0051536">
    <property type="term" value="F:iron-sulfur cluster binding"/>
    <property type="evidence" value="ECO:0007669"/>
    <property type="project" value="UniProtKB-KW"/>
</dbReference>
<feature type="domain" description="4Fe-4S ferredoxin-type" evidence="4">
    <location>
        <begin position="59"/>
        <end position="88"/>
    </location>
</feature>
<keyword evidence="1" id="KW-0479">Metal-binding</keyword>
<evidence type="ECO:0000256" key="3">
    <source>
        <dbReference type="ARBA" id="ARBA00023014"/>
    </source>
</evidence>